<evidence type="ECO:0000313" key="1">
    <source>
        <dbReference type="EMBL" id="MBP2115129.1"/>
    </source>
</evidence>
<name>A0ABS4NYI5_9BACL</name>
<dbReference type="SUPFAM" id="SSF47336">
    <property type="entry name" value="ACP-like"/>
    <property type="match status" value="1"/>
</dbReference>
<protein>
    <submittedName>
        <fullName evidence="1">Acyl carrier protein</fullName>
    </submittedName>
</protein>
<organism evidence="1 2">
    <name type="scientific">Paenibacillus silagei</name>
    <dbReference type="NCBI Taxonomy" id="1670801"/>
    <lineage>
        <taxon>Bacteria</taxon>
        <taxon>Bacillati</taxon>
        <taxon>Bacillota</taxon>
        <taxon>Bacilli</taxon>
        <taxon>Bacillales</taxon>
        <taxon>Paenibacillaceae</taxon>
        <taxon>Paenibacillus</taxon>
    </lineage>
</organism>
<evidence type="ECO:0000313" key="2">
    <source>
        <dbReference type="Proteomes" id="UP000773462"/>
    </source>
</evidence>
<dbReference type="InterPro" id="IPR036736">
    <property type="entry name" value="ACP-like_sf"/>
</dbReference>
<keyword evidence="2" id="KW-1185">Reference proteome</keyword>
<reference evidence="1 2" key="1">
    <citation type="submission" date="2021-03" db="EMBL/GenBank/DDBJ databases">
        <title>Genomic Encyclopedia of Type Strains, Phase IV (KMG-IV): sequencing the most valuable type-strain genomes for metagenomic binning, comparative biology and taxonomic classification.</title>
        <authorList>
            <person name="Goeker M."/>
        </authorList>
    </citation>
    <scope>NUCLEOTIDE SEQUENCE [LARGE SCALE GENOMIC DNA]</scope>
    <source>
        <strain evidence="1 2">DSM 101953</strain>
    </source>
</reference>
<accession>A0ABS4NYI5</accession>
<dbReference type="RefSeq" id="WP_036725003.1">
    <property type="nucleotide sequence ID" value="NZ_JAGGLV010000023.1"/>
</dbReference>
<sequence>MTLKEIVADILAIPDKETIHEDLSPQNAPEWTSLKHIKLITTIEDTYKVKFSFKEVKSLKNLAAFITVLKSKGVSNEIFE</sequence>
<gene>
    <name evidence="1" type="ORF">J2Z70_005314</name>
</gene>
<dbReference type="EMBL" id="JAGGLV010000023">
    <property type="protein sequence ID" value="MBP2115129.1"/>
    <property type="molecule type" value="Genomic_DNA"/>
</dbReference>
<proteinExistence type="predicted"/>
<comment type="caution">
    <text evidence="1">The sequence shown here is derived from an EMBL/GenBank/DDBJ whole genome shotgun (WGS) entry which is preliminary data.</text>
</comment>
<dbReference type="Proteomes" id="UP000773462">
    <property type="component" value="Unassembled WGS sequence"/>
</dbReference>
<dbReference type="Gene3D" id="1.10.1200.10">
    <property type="entry name" value="ACP-like"/>
    <property type="match status" value="1"/>
</dbReference>